<reference evidence="4 5" key="1">
    <citation type="submission" date="2023-10" db="EMBL/GenBank/DDBJ databases">
        <title>Virgibacillus halophilus 5B73C genome.</title>
        <authorList>
            <person name="Miliotis G."/>
            <person name="Sengupta P."/>
            <person name="Hameed A."/>
            <person name="Chuvochina M."/>
            <person name="Mcdonagh F."/>
            <person name="Simpson A.C."/>
            <person name="Singh N.K."/>
            <person name="Rekha P.D."/>
            <person name="Raman K."/>
            <person name="Hugenholtz P."/>
            <person name="Venkateswaran K."/>
        </authorList>
    </citation>
    <scope>NUCLEOTIDE SEQUENCE [LARGE SCALE GENOMIC DNA]</scope>
    <source>
        <strain evidence="4 5">5B73C</strain>
    </source>
</reference>
<sequence>MDSKSRLDKFEKRRKNKKRISLLLLIAGVLVVVLAGIWLFGNGSNEASNQPAENENIKITEDDGDNGHETNDTEQADKDDSEKDKEDSTDDKEINKKKVETDDSNVVEAYTADWDPAGTDQSGPHTTNYDDGSEDRKEIAHAAADATGLDENDLTTYWVGNAGDQNVTTTIYNSDQSEIYRVALSWVENKGWQVTKVEKLKEPAH</sequence>
<feature type="compositionally biased region" description="Polar residues" evidence="1">
    <location>
        <begin position="119"/>
        <end position="130"/>
    </location>
</feature>
<gene>
    <name evidence="4" type="ORF">RWE15_24120</name>
</gene>
<feature type="compositionally biased region" description="Polar residues" evidence="1">
    <location>
        <begin position="44"/>
        <end position="53"/>
    </location>
</feature>
<organism evidence="4 5">
    <name type="scientific">Tigheibacillus halophilus</name>
    <dbReference type="NCBI Taxonomy" id="361280"/>
    <lineage>
        <taxon>Bacteria</taxon>
        <taxon>Bacillati</taxon>
        <taxon>Bacillota</taxon>
        <taxon>Bacilli</taxon>
        <taxon>Bacillales</taxon>
        <taxon>Bacillaceae</taxon>
        <taxon>Tigheibacillus</taxon>
    </lineage>
</organism>
<evidence type="ECO:0000256" key="1">
    <source>
        <dbReference type="SAM" id="MobiDB-lite"/>
    </source>
</evidence>
<evidence type="ECO:0000313" key="5">
    <source>
        <dbReference type="Proteomes" id="UP001281447"/>
    </source>
</evidence>
<dbReference type="EMBL" id="JAWDIP010000004">
    <property type="protein sequence ID" value="MDY0396823.1"/>
    <property type="molecule type" value="Genomic_DNA"/>
</dbReference>
<evidence type="ECO:0000259" key="3">
    <source>
        <dbReference type="Pfam" id="PF07423"/>
    </source>
</evidence>
<keyword evidence="5" id="KW-1185">Reference proteome</keyword>
<keyword evidence="2" id="KW-1133">Transmembrane helix</keyword>
<feature type="region of interest" description="Disordered" evidence="1">
    <location>
        <begin position="44"/>
        <end position="134"/>
    </location>
</feature>
<proteinExistence type="predicted"/>
<name>A0ABU5CDD5_9BACI</name>
<keyword evidence="2" id="KW-0812">Transmembrane</keyword>
<evidence type="ECO:0000313" key="4">
    <source>
        <dbReference type="EMBL" id="MDY0396823.1"/>
    </source>
</evidence>
<feature type="domain" description="DUF1510" evidence="3">
    <location>
        <begin position="110"/>
        <end position="200"/>
    </location>
</feature>
<dbReference type="Pfam" id="PF07423">
    <property type="entry name" value="DUF1510"/>
    <property type="match status" value="1"/>
</dbReference>
<feature type="compositionally biased region" description="Basic and acidic residues" evidence="1">
    <location>
        <begin position="55"/>
        <end position="101"/>
    </location>
</feature>
<dbReference type="InterPro" id="IPR009988">
    <property type="entry name" value="DUF1510"/>
</dbReference>
<comment type="caution">
    <text evidence="4">The sequence shown here is derived from an EMBL/GenBank/DDBJ whole genome shotgun (WGS) entry which is preliminary data.</text>
</comment>
<dbReference type="Proteomes" id="UP001281447">
    <property type="component" value="Unassembled WGS sequence"/>
</dbReference>
<evidence type="ECO:0000256" key="2">
    <source>
        <dbReference type="SAM" id="Phobius"/>
    </source>
</evidence>
<feature type="transmembrane region" description="Helical" evidence="2">
    <location>
        <begin position="20"/>
        <end position="41"/>
    </location>
</feature>
<keyword evidence="2" id="KW-0472">Membrane</keyword>
<dbReference type="RefSeq" id="WP_390356912.1">
    <property type="nucleotide sequence ID" value="NZ_JBHUIZ010000014.1"/>
</dbReference>
<accession>A0ABU5CDD5</accession>
<protein>
    <submittedName>
        <fullName evidence="4">YrrS family protein</fullName>
    </submittedName>
</protein>